<accession>A0A7X0RM74</accession>
<dbReference type="GO" id="GO:0016020">
    <property type="term" value="C:membrane"/>
    <property type="evidence" value="ECO:0007669"/>
    <property type="project" value="InterPro"/>
</dbReference>
<dbReference type="Proteomes" id="UP000547209">
    <property type="component" value="Unassembled WGS sequence"/>
</dbReference>
<keyword evidence="5" id="KW-1185">Reference proteome</keyword>
<organism evidence="4 5">
    <name type="scientific">Cohnella nanjingensis</name>
    <dbReference type="NCBI Taxonomy" id="1387779"/>
    <lineage>
        <taxon>Bacteria</taxon>
        <taxon>Bacillati</taxon>
        <taxon>Bacillota</taxon>
        <taxon>Bacilli</taxon>
        <taxon>Bacillales</taxon>
        <taxon>Paenibacillaceae</taxon>
        <taxon>Cohnella</taxon>
    </lineage>
</organism>
<keyword evidence="2" id="KW-0812">Transmembrane</keyword>
<dbReference type="InterPro" id="IPR000620">
    <property type="entry name" value="EamA_dom"/>
</dbReference>
<evidence type="ECO:0000259" key="3">
    <source>
        <dbReference type="Pfam" id="PF00892"/>
    </source>
</evidence>
<comment type="caution">
    <text evidence="4">The sequence shown here is derived from an EMBL/GenBank/DDBJ whole genome shotgun (WGS) entry which is preliminary data.</text>
</comment>
<name>A0A7X0RM74_9BACL</name>
<evidence type="ECO:0000256" key="1">
    <source>
        <dbReference type="ARBA" id="ARBA00007362"/>
    </source>
</evidence>
<protein>
    <submittedName>
        <fullName evidence="4">EamA family transporter</fullName>
    </submittedName>
</protein>
<comment type="similarity">
    <text evidence="1">Belongs to the EamA transporter family.</text>
</comment>
<dbReference type="RefSeq" id="WP_185141605.1">
    <property type="nucleotide sequence ID" value="NZ_JACJVP010000006.1"/>
</dbReference>
<dbReference type="Pfam" id="PF00892">
    <property type="entry name" value="EamA"/>
    <property type="match status" value="1"/>
</dbReference>
<proteinExistence type="inferred from homology"/>
<keyword evidence="2" id="KW-0472">Membrane</keyword>
<dbReference type="EMBL" id="JACJVP010000006">
    <property type="protein sequence ID" value="MBB6670010.1"/>
    <property type="molecule type" value="Genomic_DNA"/>
</dbReference>
<reference evidence="4 5" key="1">
    <citation type="submission" date="2020-08" db="EMBL/GenBank/DDBJ databases">
        <title>Cohnella phylogeny.</title>
        <authorList>
            <person name="Dunlap C."/>
        </authorList>
    </citation>
    <scope>NUCLEOTIDE SEQUENCE [LARGE SCALE GENOMIC DNA]</scope>
    <source>
        <strain evidence="4 5">DSM 28246</strain>
    </source>
</reference>
<feature type="transmembrane region" description="Helical" evidence="2">
    <location>
        <begin position="30"/>
        <end position="49"/>
    </location>
</feature>
<evidence type="ECO:0000256" key="2">
    <source>
        <dbReference type="SAM" id="Phobius"/>
    </source>
</evidence>
<evidence type="ECO:0000313" key="5">
    <source>
        <dbReference type="Proteomes" id="UP000547209"/>
    </source>
</evidence>
<gene>
    <name evidence="4" type="ORF">H7C19_04830</name>
</gene>
<evidence type="ECO:0000313" key="4">
    <source>
        <dbReference type="EMBL" id="MBB6670010.1"/>
    </source>
</evidence>
<sequence>MLGIALFTVLYSSGAIIMKIGLHSASPLTLAPLRFITAGLLLLIYIYVFKKENTLYLTKENGRFYSCSVY</sequence>
<feature type="domain" description="EamA" evidence="3">
    <location>
        <begin position="2"/>
        <end position="53"/>
    </location>
</feature>
<dbReference type="AlphaFoldDB" id="A0A7X0RM74"/>
<keyword evidence="2" id="KW-1133">Transmembrane helix</keyword>